<evidence type="ECO:0000313" key="1">
    <source>
        <dbReference type="EMBL" id="ORX56623.1"/>
    </source>
</evidence>
<comment type="caution">
    <text evidence="1">The sequence shown here is derived from an EMBL/GenBank/DDBJ whole genome shotgun (WGS) entry which is preliminary data.</text>
</comment>
<evidence type="ECO:0000313" key="2">
    <source>
        <dbReference type="Proteomes" id="UP000193719"/>
    </source>
</evidence>
<dbReference type="OrthoDB" id="5596992at2759"/>
<dbReference type="EMBL" id="MCFH01000007">
    <property type="protein sequence ID" value="ORX56623.1"/>
    <property type="molecule type" value="Genomic_DNA"/>
</dbReference>
<gene>
    <name evidence="1" type="ORF">BCR36DRAFT_345936</name>
</gene>
<reference evidence="1 2" key="2">
    <citation type="submission" date="2016-08" db="EMBL/GenBank/DDBJ databases">
        <title>Pervasive Adenine N6-methylation of Active Genes in Fungi.</title>
        <authorList>
            <consortium name="DOE Joint Genome Institute"/>
            <person name="Mondo S.J."/>
            <person name="Dannebaum R.O."/>
            <person name="Kuo R.C."/>
            <person name="Labutti K."/>
            <person name="Haridas S."/>
            <person name="Kuo A."/>
            <person name="Salamov A."/>
            <person name="Ahrendt S.R."/>
            <person name="Lipzen A."/>
            <person name="Sullivan W."/>
            <person name="Andreopoulos W.B."/>
            <person name="Clum A."/>
            <person name="Lindquist E."/>
            <person name="Daum C."/>
            <person name="Ramamoorthy G.K."/>
            <person name="Gryganskyi A."/>
            <person name="Culley D."/>
            <person name="Magnuson J.K."/>
            <person name="James T.Y."/>
            <person name="O'Malley M.A."/>
            <person name="Stajich J.E."/>
            <person name="Spatafora J.W."/>
            <person name="Visel A."/>
            <person name="Grigoriev I.V."/>
        </authorList>
    </citation>
    <scope>NUCLEOTIDE SEQUENCE [LARGE SCALE GENOMIC DNA]</scope>
    <source>
        <strain evidence="2">finn</strain>
    </source>
</reference>
<proteinExistence type="predicted"/>
<reference evidence="1 2" key="1">
    <citation type="submission" date="2016-08" db="EMBL/GenBank/DDBJ databases">
        <title>Genomes of anaerobic fungi encode conserved fungal cellulosomes for biomass hydrolysis.</title>
        <authorList>
            <consortium name="DOE Joint Genome Institute"/>
            <person name="Haitjema C.H."/>
            <person name="Gilmore S.P."/>
            <person name="Henske J.K."/>
            <person name="Solomon K.V."/>
            <person name="De Groot R."/>
            <person name="Kuo A."/>
            <person name="Mondo S.J."/>
            <person name="Salamov A.A."/>
            <person name="Labutti K."/>
            <person name="Zhao Z."/>
            <person name="Chiniquy J."/>
            <person name="Barry K."/>
            <person name="Brewer H.M."/>
            <person name="Purvine S.O."/>
            <person name="Wright A.T."/>
            <person name="Boxma B."/>
            <person name="Van Alen T."/>
            <person name="Hackstein J.H."/>
            <person name="Baker S.E."/>
            <person name="Grigoriev I.V."/>
            <person name="O'Malley M.A."/>
        </authorList>
    </citation>
    <scope>NUCLEOTIDE SEQUENCE [LARGE SCALE GENOMIC DNA]</scope>
    <source>
        <strain evidence="2">finn</strain>
    </source>
</reference>
<dbReference type="Proteomes" id="UP000193719">
    <property type="component" value="Unassembled WGS sequence"/>
</dbReference>
<keyword evidence="2" id="KW-1185">Reference proteome</keyword>
<accession>A0A1Y1VHW7</accession>
<protein>
    <submittedName>
        <fullName evidence="1">Uncharacterized protein</fullName>
    </submittedName>
</protein>
<dbReference type="AlphaFoldDB" id="A0A1Y1VHW7"/>
<name>A0A1Y1VHW7_9FUNG</name>
<organism evidence="1 2">
    <name type="scientific">Piromyces finnis</name>
    <dbReference type="NCBI Taxonomy" id="1754191"/>
    <lineage>
        <taxon>Eukaryota</taxon>
        <taxon>Fungi</taxon>
        <taxon>Fungi incertae sedis</taxon>
        <taxon>Chytridiomycota</taxon>
        <taxon>Chytridiomycota incertae sedis</taxon>
        <taxon>Neocallimastigomycetes</taxon>
        <taxon>Neocallimastigales</taxon>
        <taxon>Neocallimastigaceae</taxon>
        <taxon>Piromyces</taxon>
    </lineage>
</organism>
<sequence>MIIKDNIVSEMPVKENEVLEIDLKLNDYLKQKVDNEIQRIKSISKLSPIPLPIKNTSIVIDFTKPKHPIAINRIEVNSGFDFKKIKQIMVSEPEPIDIKPGYSYVHVLLFTEKPLPIIVPYLYDVNLKTTLKNDDKKEILVKNNLTEWLLINSKGERTRQHVEAFLDV</sequence>